<dbReference type="AlphaFoldDB" id="A0A1K1LL78"/>
<dbReference type="EMBL" id="LT630450">
    <property type="protein sequence ID" value="SFV74238.1"/>
    <property type="molecule type" value="Genomic_DNA"/>
</dbReference>
<evidence type="ECO:0000256" key="1">
    <source>
        <dbReference type="SAM" id="SignalP"/>
    </source>
</evidence>
<protein>
    <recommendedName>
        <fullName evidence="4">Thioredoxin-like fold domain-containing protein</fullName>
    </recommendedName>
</protein>
<dbReference type="PROSITE" id="PS51257">
    <property type="entry name" value="PROKAR_LIPOPROTEIN"/>
    <property type="match status" value="1"/>
</dbReference>
<reference evidence="3" key="1">
    <citation type="submission" date="2016-10" db="EMBL/GenBank/DDBJ databases">
        <authorList>
            <person name="Wegmann U."/>
        </authorList>
    </citation>
    <scope>NUCLEOTIDE SEQUENCE [LARGE SCALE GENOMIC DNA]</scope>
</reference>
<dbReference type="KEGG" id="dpg:DESPIGER_2417"/>
<organism evidence="2 3">
    <name type="scientific">Desulfovibrio piger</name>
    <dbReference type="NCBI Taxonomy" id="901"/>
    <lineage>
        <taxon>Bacteria</taxon>
        <taxon>Pseudomonadati</taxon>
        <taxon>Thermodesulfobacteriota</taxon>
        <taxon>Desulfovibrionia</taxon>
        <taxon>Desulfovibrionales</taxon>
        <taxon>Desulfovibrionaceae</taxon>
        <taxon>Desulfovibrio</taxon>
    </lineage>
</organism>
<name>A0A1K1LL78_9BACT</name>
<dbReference type="OrthoDB" id="5452084at2"/>
<feature type="signal peptide" evidence="1">
    <location>
        <begin position="1"/>
        <end position="19"/>
    </location>
</feature>
<keyword evidence="1" id="KW-0732">Signal</keyword>
<evidence type="ECO:0000313" key="3">
    <source>
        <dbReference type="Proteomes" id="UP000186323"/>
    </source>
</evidence>
<dbReference type="Proteomes" id="UP000186323">
    <property type="component" value="Chromosome I"/>
</dbReference>
<keyword evidence="3" id="KW-1185">Reference proteome</keyword>
<sequence length="279" mass="30445">MKNLLRLPLALLVCGLISACGLMGGNGSAGLTPAAQAAPAAKANAFNPWMNKSLPNTRTLSAEGLAMVQAMGADRQSIEDEAAHRPHWREEIYPVFFGNRTAPHEIIVLLDFAAPDSARVWQAVRDASARLSPADVKIAVFAKNSENYGTDLMGMGIWISYERKGQAMDYMSHALSEWNRIKAAQKKQGRSVPFTNEYDATVTSTDLPIHYAFMGKLRPAVPASQELDVARYCYNAGNVNMYQAVQISRYYGVKRIPAVIVDGRVLASPSAQDIVSALR</sequence>
<proteinExistence type="predicted"/>
<feature type="chain" id="PRO_5012159348" description="Thioredoxin-like fold domain-containing protein" evidence="1">
    <location>
        <begin position="20"/>
        <end position="279"/>
    </location>
</feature>
<dbReference type="RefSeq" id="WP_083575390.1">
    <property type="nucleotide sequence ID" value="NZ_CALUWT010000009.1"/>
</dbReference>
<accession>A0A1K1LL78</accession>
<evidence type="ECO:0008006" key="4">
    <source>
        <dbReference type="Google" id="ProtNLM"/>
    </source>
</evidence>
<evidence type="ECO:0000313" key="2">
    <source>
        <dbReference type="EMBL" id="SFV74238.1"/>
    </source>
</evidence>
<gene>
    <name evidence="2" type="ORF">DESPIGER_2417</name>
</gene>